<accession>A0A0B6XUM8</accession>
<reference evidence="2" key="1">
    <citation type="submission" date="2014-12" db="EMBL/GenBank/DDBJ databases">
        <title>Insight into the proteome of Arion vulgaris.</title>
        <authorList>
            <person name="Aradska J."/>
            <person name="Bulat T."/>
            <person name="Smidak R."/>
            <person name="Sarate P."/>
            <person name="Gangsoo J."/>
            <person name="Sialana F."/>
            <person name="Bilban M."/>
            <person name="Lubec G."/>
        </authorList>
    </citation>
    <scope>NUCLEOTIDE SEQUENCE</scope>
    <source>
        <tissue evidence="2">Skin</tissue>
    </source>
</reference>
<proteinExistence type="predicted"/>
<feature type="non-terminal residue" evidence="2">
    <location>
        <position position="96"/>
    </location>
</feature>
<evidence type="ECO:0000313" key="2">
    <source>
        <dbReference type="EMBL" id="CEK47614.1"/>
    </source>
</evidence>
<name>A0A0B6XUM8_9EUPU</name>
<organism evidence="2">
    <name type="scientific">Arion vulgaris</name>
    <dbReference type="NCBI Taxonomy" id="1028688"/>
    <lineage>
        <taxon>Eukaryota</taxon>
        <taxon>Metazoa</taxon>
        <taxon>Spiralia</taxon>
        <taxon>Lophotrochozoa</taxon>
        <taxon>Mollusca</taxon>
        <taxon>Gastropoda</taxon>
        <taxon>Heterobranchia</taxon>
        <taxon>Euthyneura</taxon>
        <taxon>Panpulmonata</taxon>
        <taxon>Eupulmonata</taxon>
        <taxon>Stylommatophora</taxon>
        <taxon>Helicina</taxon>
        <taxon>Arionoidea</taxon>
        <taxon>Arionidae</taxon>
        <taxon>Arion</taxon>
    </lineage>
</organism>
<feature type="region of interest" description="Disordered" evidence="1">
    <location>
        <begin position="72"/>
        <end position="96"/>
    </location>
</feature>
<dbReference type="AlphaFoldDB" id="A0A0B6XUM8"/>
<feature type="compositionally biased region" description="Basic and acidic residues" evidence="1">
    <location>
        <begin position="72"/>
        <end position="90"/>
    </location>
</feature>
<feature type="non-terminal residue" evidence="2">
    <location>
        <position position="1"/>
    </location>
</feature>
<protein>
    <submittedName>
        <fullName evidence="2">Uncharacterized protein</fullName>
    </submittedName>
</protein>
<gene>
    <name evidence="2" type="primary">ORF1778</name>
</gene>
<evidence type="ECO:0000256" key="1">
    <source>
        <dbReference type="SAM" id="MobiDB-lite"/>
    </source>
</evidence>
<sequence length="96" mass="11286">EVGNLRCCFAVNRIKRCYFFHQSFSKNMSSYDFDSETVKEKYTERGKSKNCIHTEQSVTDGVNVQSLDIHMNERHELHDFHPKSKTDSKNRQNNPS</sequence>
<dbReference type="EMBL" id="HACG01000749">
    <property type="protein sequence ID" value="CEK47614.1"/>
    <property type="molecule type" value="Transcribed_RNA"/>
</dbReference>